<comment type="subcellular location">
    <subcellularLocation>
        <location evidence="2">Mitochondrion inner membrane</location>
        <topology evidence="2">Single-pass membrane protein</topology>
        <orientation evidence="2">Intermembrane side</orientation>
    </subcellularLocation>
</comment>
<dbReference type="InterPro" id="IPR023471">
    <property type="entry name" value="CtaG/Cox11_dom_sf"/>
</dbReference>
<accession>A0AAD8AWM7</accession>
<keyword evidence="5" id="KW-0472">Membrane</keyword>
<evidence type="ECO:0000313" key="7">
    <source>
        <dbReference type="Proteomes" id="UP001233172"/>
    </source>
</evidence>
<proteinExistence type="predicted"/>
<keyword evidence="7" id="KW-1185">Reference proteome</keyword>
<evidence type="ECO:0000313" key="6">
    <source>
        <dbReference type="EMBL" id="KAK0043814.1"/>
    </source>
</evidence>
<dbReference type="Gene3D" id="2.60.370.10">
    <property type="entry name" value="Ctag/Cox11"/>
    <property type="match status" value="1"/>
</dbReference>
<dbReference type="PANTHER" id="PTHR21320">
    <property type="entry name" value="CYTOCHROME C OXIDASE ASSEMBLY PROTEIN COX11-RELATED"/>
    <property type="match status" value="1"/>
</dbReference>
<dbReference type="AlphaFoldDB" id="A0AAD8AWM7"/>
<reference evidence="6" key="2">
    <citation type="submission" date="2023-04" db="EMBL/GenBank/DDBJ databases">
        <authorList>
            <person name="Bu L."/>
            <person name="Lu L."/>
            <person name="Laidemitt M.R."/>
            <person name="Zhang S.M."/>
            <person name="Mutuku M."/>
            <person name="Mkoji G."/>
            <person name="Steinauer M."/>
            <person name="Loker E.S."/>
        </authorList>
    </citation>
    <scope>NUCLEOTIDE SEQUENCE</scope>
    <source>
        <strain evidence="6">KasaAsao</strain>
        <tissue evidence="6">Whole Snail</tissue>
    </source>
</reference>
<evidence type="ECO:0000256" key="5">
    <source>
        <dbReference type="ARBA" id="ARBA00023136"/>
    </source>
</evidence>
<dbReference type="PANTHER" id="PTHR21320:SF3">
    <property type="entry name" value="CYTOCHROME C OXIDASE ASSEMBLY PROTEIN COX11, MITOCHONDRIAL-RELATED"/>
    <property type="match status" value="1"/>
</dbReference>
<comment type="caution">
    <text evidence="6">The sequence shown here is derived from an EMBL/GenBank/DDBJ whole genome shotgun (WGS) entry which is preliminary data.</text>
</comment>
<dbReference type="EMBL" id="JASAOG010000211">
    <property type="protein sequence ID" value="KAK0043814.1"/>
    <property type="molecule type" value="Genomic_DNA"/>
</dbReference>
<dbReference type="InterPro" id="IPR007533">
    <property type="entry name" value="Cyt_c_oxidase_assmbl_CtaG"/>
</dbReference>
<protein>
    <submittedName>
        <fullName evidence="6">Cytochrome c oxidase assembly protein COX11 mitochondrial</fullName>
    </submittedName>
</protein>
<gene>
    <name evidence="6" type="ORF">Bpfe_026781</name>
</gene>
<dbReference type="GO" id="GO:0005743">
    <property type="term" value="C:mitochondrial inner membrane"/>
    <property type="evidence" value="ECO:0007669"/>
    <property type="project" value="UniProtKB-SubCell"/>
</dbReference>
<keyword evidence="4" id="KW-1133">Transmembrane helix</keyword>
<dbReference type="SUPFAM" id="SSF110111">
    <property type="entry name" value="Ctag/Cox11"/>
    <property type="match status" value="1"/>
</dbReference>
<evidence type="ECO:0000256" key="1">
    <source>
        <dbReference type="ARBA" id="ARBA00004007"/>
    </source>
</evidence>
<organism evidence="6 7">
    <name type="scientific">Biomphalaria pfeifferi</name>
    <name type="common">Bloodfluke planorb</name>
    <name type="synonym">Freshwater snail</name>
    <dbReference type="NCBI Taxonomy" id="112525"/>
    <lineage>
        <taxon>Eukaryota</taxon>
        <taxon>Metazoa</taxon>
        <taxon>Spiralia</taxon>
        <taxon>Lophotrochozoa</taxon>
        <taxon>Mollusca</taxon>
        <taxon>Gastropoda</taxon>
        <taxon>Heterobranchia</taxon>
        <taxon>Euthyneura</taxon>
        <taxon>Panpulmonata</taxon>
        <taxon>Hygrophila</taxon>
        <taxon>Lymnaeoidea</taxon>
        <taxon>Planorbidae</taxon>
        <taxon>Biomphalaria</taxon>
    </lineage>
</organism>
<keyword evidence="3" id="KW-0812">Transmembrane</keyword>
<dbReference type="Proteomes" id="UP001233172">
    <property type="component" value="Unassembled WGS sequence"/>
</dbReference>
<name>A0AAD8AWM7_BIOPF</name>
<dbReference type="GO" id="GO:0005507">
    <property type="term" value="F:copper ion binding"/>
    <property type="evidence" value="ECO:0007669"/>
    <property type="project" value="InterPro"/>
</dbReference>
<sequence>MSKLELKNTIVGSTDWTVKIKKSRRWNEKSGSDFPSESFLTGTFYVDMPVFFYIDPEFAEDPKLEHVESIMLSYTFFEAKEGLALPLPGYHQPHMTAAPATVATP</sequence>
<reference evidence="6" key="1">
    <citation type="journal article" date="2023" name="PLoS Negl. Trop. Dis.">
        <title>A genome sequence for Biomphalaria pfeifferi, the major vector snail for the human-infecting parasite Schistosoma mansoni.</title>
        <authorList>
            <person name="Bu L."/>
            <person name="Lu L."/>
            <person name="Laidemitt M.R."/>
            <person name="Zhang S.M."/>
            <person name="Mutuku M."/>
            <person name="Mkoji G."/>
            <person name="Steinauer M."/>
            <person name="Loker E.S."/>
        </authorList>
    </citation>
    <scope>NUCLEOTIDE SEQUENCE</scope>
    <source>
        <strain evidence="6">KasaAsao</strain>
    </source>
</reference>
<evidence type="ECO:0000256" key="2">
    <source>
        <dbReference type="ARBA" id="ARBA00004243"/>
    </source>
</evidence>
<comment type="function">
    <text evidence="1">Exerts its effect at some terminal stage of cytochrome c oxidase synthesis, probably by being involved in the insertion of the copper B into subunit I.</text>
</comment>
<dbReference type="Pfam" id="PF04442">
    <property type="entry name" value="CtaG_Cox11"/>
    <property type="match status" value="1"/>
</dbReference>
<evidence type="ECO:0000256" key="4">
    <source>
        <dbReference type="ARBA" id="ARBA00022989"/>
    </source>
</evidence>
<evidence type="ECO:0000256" key="3">
    <source>
        <dbReference type="ARBA" id="ARBA00022692"/>
    </source>
</evidence>